<evidence type="ECO:0000256" key="1">
    <source>
        <dbReference type="ARBA" id="ARBA00001971"/>
    </source>
</evidence>
<dbReference type="GO" id="GO:0016705">
    <property type="term" value="F:oxidoreductase activity, acting on paired donors, with incorporation or reduction of molecular oxygen"/>
    <property type="evidence" value="ECO:0007669"/>
    <property type="project" value="InterPro"/>
</dbReference>
<evidence type="ECO:0000256" key="5">
    <source>
        <dbReference type="ARBA" id="ARBA00023002"/>
    </source>
</evidence>
<name>A0A814FCE9_9BILA</name>
<keyword evidence="7" id="KW-0503">Monooxygenase</keyword>
<dbReference type="EMBL" id="CAJNOQ010002835">
    <property type="protein sequence ID" value="CAF0981367.1"/>
    <property type="molecule type" value="Genomic_DNA"/>
</dbReference>
<gene>
    <name evidence="8" type="ORF">GPM918_LOCUS12766</name>
    <name evidence="9" type="ORF">SRO942_LOCUS12766</name>
</gene>
<reference evidence="8" key="1">
    <citation type="submission" date="2021-02" db="EMBL/GenBank/DDBJ databases">
        <authorList>
            <person name="Nowell W R."/>
        </authorList>
    </citation>
    <scope>NUCLEOTIDE SEQUENCE</scope>
</reference>
<dbReference type="OrthoDB" id="2789670at2759"/>
<dbReference type="PANTHER" id="PTHR24292:SF102">
    <property type="entry name" value="CYTOCHROME P450 FAMILY-RELATED"/>
    <property type="match status" value="1"/>
</dbReference>
<comment type="caution">
    <text evidence="8">The sequence shown here is derived from an EMBL/GenBank/DDBJ whole genome shotgun (WGS) entry which is preliminary data.</text>
</comment>
<dbReference type="Proteomes" id="UP000681722">
    <property type="component" value="Unassembled WGS sequence"/>
</dbReference>
<evidence type="ECO:0000256" key="6">
    <source>
        <dbReference type="ARBA" id="ARBA00023004"/>
    </source>
</evidence>
<evidence type="ECO:0000256" key="3">
    <source>
        <dbReference type="ARBA" id="ARBA00022617"/>
    </source>
</evidence>
<dbReference type="Pfam" id="PF00067">
    <property type="entry name" value="p450"/>
    <property type="match status" value="2"/>
</dbReference>
<keyword evidence="5" id="KW-0560">Oxidoreductase</keyword>
<dbReference type="Gene3D" id="1.10.630.10">
    <property type="entry name" value="Cytochrome P450"/>
    <property type="match status" value="2"/>
</dbReference>
<evidence type="ECO:0000313" key="8">
    <source>
        <dbReference type="EMBL" id="CAF0981367.1"/>
    </source>
</evidence>
<dbReference type="AlphaFoldDB" id="A0A814FCE9"/>
<dbReference type="InterPro" id="IPR050476">
    <property type="entry name" value="Insect_CytP450_Detox"/>
</dbReference>
<organism evidence="8 10">
    <name type="scientific">Didymodactylos carnosus</name>
    <dbReference type="NCBI Taxonomy" id="1234261"/>
    <lineage>
        <taxon>Eukaryota</taxon>
        <taxon>Metazoa</taxon>
        <taxon>Spiralia</taxon>
        <taxon>Gnathifera</taxon>
        <taxon>Rotifera</taxon>
        <taxon>Eurotatoria</taxon>
        <taxon>Bdelloidea</taxon>
        <taxon>Philodinida</taxon>
        <taxon>Philodinidae</taxon>
        <taxon>Didymodactylos</taxon>
    </lineage>
</organism>
<keyword evidence="10" id="KW-1185">Reference proteome</keyword>
<evidence type="ECO:0000256" key="4">
    <source>
        <dbReference type="ARBA" id="ARBA00022723"/>
    </source>
</evidence>
<dbReference type="Proteomes" id="UP000663829">
    <property type="component" value="Unassembled WGS sequence"/>
</dbReference>
<dbReference type="SUPFAM" id="SSF48264">
    <property type="entry name" value="Cytochrome P450"/>
    <property type="match status" value="1"/>
</dbReference>
<dbReference type="GO" id="GO:0005506">
    <property type="term" value="F:iron ion binding"/>
    <property type="evidence" value="ECO:0007669"/>
    <property type="project" value="InterPro"/>
</dbReference>
<proteinExistence type="inferred from homology"/>
<dbReference type="InterPro" id="IPR001128">
    <property type="entry name" value="Cyt_P450"/>
</dbReference>
<dbReference type="GO" id="GO:0020037">
    <property type="term" value="F:heme binding"/>
    <property type="evidence" value="ECO:0007669"/>
    <property type="project" value="InterPro"/>
</dbReference>
<dbReference type="GO" id="GO:0004497">
    <property type="term" value="F:monooxygenase activity"/>
    <property type="evidence" value="ECO:0007669"/>
    <property type="project" value="UniProtKB-KW"/>
</dbReference>
<sequence length="288" mass="33471">MDQVRGRYIGDALKQFQAEYGDTFQIYLGLLHLICVCNPEDVQHVFTHRHIYEQGDLHINQHRVVFNDALICNIGPKYKRHASIILPLFRRGKILNNYDLIIDCTDKLLDQWRSTTDNDPKHFHLNIVDQCQNLSLAIFGFIGFDYDFQTLKESNINKTNNLTQALNQVQKTEVAKPEQEKKGLYHEEVINELLLFIVARSETTGATASWFIYFMSKYRRVQALITAELRSNKYHAMGVEQIESLTYLDRIIQEILRFLRPVISTTRTLTVDDQLPGSGVQLHKDDEI</sequence>
<dbReference type="CDD" id="cd00302">
    <property type="entry name" value="cytochrome_P450"/>
    <property type="match status" value="1"/>
</dbReference>
<keyword evidence="3" id="KW-0349">Heme</keyword>
<evidence type="ECO:0000256" key="7">
    <source>
        <dbReference type="ARBA" id="ARBA00023033"/>
    </source>
</evidence>
<evidence type="ECO:0000313" key="10">
    <source>
        <dbReference type="Proteomes" id="UP000663829"/>
    </source>
</evidence>
<comment type="similarity">
    <text evidence="2">Belongs to the cytochrome P450 family.</text>
</comment>
<accession>A0A814FCE9</accession>
<evidence type="ECO:0000256" key="2">
    <source>
        <dbReference type="ARBA" id="ARBA00010617"/>
    </source>
</evidence>
<keyword evidence="4" id="KW-0479">Metal-binding</keyword>
<dbReference type="InterPro" id="IPR036396">
    <property type="entry name" value="Cyt_P450_sf"/>
</dbReference>
<comment type="cofactor">
    <cofactor evidence="1">
        <name>heme</name>
        <dbReference type="ChEBI" id="CHEBI:30413"/>
    </cofactor>
</comment>
<evidence type="ECO:0000313" key="9">
    <source>
        <dbReference type="EMBL" id="CAF3753915.1"/>
    </source>
</evidence>
<keyword evidence="6" id="KW-0408">Iron</keyword>
<dbReference type="PANTHER" id="PTHR24292">
    <property type="entry name" value="CYTOCHROME P450"/>
    <property type="match status" value="1"/>
</dbReference>
<evidence type="ECO:0008006" key="11">
    <source>
        <dbReference type="Google" id="ProtNLM"/>
    </source>
</evidence>
<dbReference type="EMBL" id="CAJOBC010002835">
    <property type="protein sequence ID" value="CAF3753915.1"/>
    <property type="molecule type" value="Genomic_DNA"/>
</dbReference>
<protein>
    <recommendedName>
        <fullName evidence="11">Cytochrome P450</fullName>
    </recommendedName>
</protein>